<feature type="transmembrane region" description="Helical" evidence="1">
    <location>
        <begin position="32"/>
        <end position="52"/>
    </location>
</feature>
<evidence type="ECO:0000256" key="1">
    <source>
        <dbReference type="SAM" id="Phobius"/>
    </source>
</evidence>
<keyword evidence="1" id="KW-0472">Membrane</keyword>
<reference evidence="2 3" key="1">
    <citation type="submission" date="2012-01" db="EMBL/GenBank/DDBJ databases">
        <title>Improved High-Quality Draft sequence of Metallosphaera yellowstonensis MK1.</title>
        <authorList>
            <consortium name="US DOE Joint Genome Institute"/>
            <person name="Lucas S."/>
            <person name="Han J."/>
            <person name="Cheng J.-F."/>
            <person name="Goodwin L."/>
            <person name="Pitluck S."/>
            <person name="Peters L."/>
            <person name="Teshima H."/>
            <person name="Detter J.C."/>
            <person name="Han C."/>
            <person name="Tapia R."/>
            <person name="Land M."/>
            <person name="Hauser L."/>
            <person name="Kyrpides N."/>
            <person name="Kozubal M."/>
            <person name="Macur R.E."/>
            <person name="Jay Z."/>
            <person name="Inskeep W."/>
            <person name="Woyke T."/>
        </authorList>
    </citation>
    <scope>NUCLEOTIDE SEQUENCE [LARGE SCALE GENOMIC DNA]</scope>
    <source>
        <strain evidence="2 3">MK1</strain>
    </source>
</reference>
<keyword evidence="1" id="KW-1133">Transmembrane helix</keyword>
<keyword evidence="1" id="KW-0812">Transmembrane</keyword>
<keyword evidence="3" id="KW-1185">Reference proteome</keyword>
<accession>H2C5X3</accession>
<dbReference type="Proteomes" id="UP000003980">
    <property type="component" value="Unassembled WGS sequence"/>
</dbReference>
<evidence type="ECO:0000313" key="3">
    <source>
        <dbReference type="Proteomes" id="UP000003980"/>
    </source>
</evidence>
<dbReference type="AlphaFoldDB" id="H2C5X3"/>
<organism evidence="2 3">
    <name type="scientific">Metallosphaera yellowstonensis MK1</name>
    <dbReference type="NCBI Taxonomy" id="671065"/>
    <lineage>
        <taxon>Archaea</taxon>
        <taxon>Thermoproteota</taxon>
        <taxon>Thermoprotei</taxon>
        <taxon>Sulfolobales</taxon>
        <taxon>Sulfolobaceae</taxon>
        <taxon>Metallosphaera</taxon>
    </lineage>
</organism>
<dbReference type="STRING" id="671065.MetMK1DRAFT_00019460"/>
<gene>
    <name evidence="2" type="ORF">MetMK1DRAFT_00019460</name>
</gene>
<name>H2C5X3_9CREN</name>
<dbReference type="EMBL" id="JH597768">
    <property type="protein sequence ID" value="EHP69200.1"/>
    <property type="molecule type" value="Genomic_DNA"/>
</dbReference>
<proteinExistence type="predicted"/>
<protein>
    <submittedName>
        <fullName evidence="2">Uncharacterized protein</fullName>
    </submittedName>
</protein>
<dbReference type="HOGENOM" id="CLU_3003324_0_0_2"/>
<feature type="transmembrane region" description="Helical" evidence="1">
    <location>
        <begin position="7"/>
        <end position="26"/>
    </location>
</feature>
<evidence type="ECO:0000313" key="2">
    <source>
        <dbReference type="EMBL" id="EHP69200.1"/>
    </source>
</evidence>
<sequence length="60" mass="6526">MDEIMNSSLFISNTIVLIVGLILISLGHSNGLRAVAGALVILIFSIIFSKIFKNFSVNFI</sequence>